<feature type="compositionally biased region" description="Polar residues" evidence="1">
    <location>
        <begin position="62"/>
        <end position="72"/>
    </location>
</feature>
<accession>A0A1Q9ET74</accession>
<gene>
    <name evidence="2" type="ORF">AK812_SmicGene5576</name>
</gene>
<evidence type="ECO:0000256" key="1">
    <source>
        <dbReference type="SAM" id="MobiDB-lite"/>
    </source>
</evidence>
<name>A0A1Q9ET74_SYMMI</name>
<reference evidence="2 3" key="1">
    <citation type="submission" date="2016-02" db="EMBL/GenBank/DDBJ databases">
        <title>Genome analysis of coral dinoflagellate symbionts highlights evolutionary adaptations to a symbiotic lifestyle.</title>
        <authorList>
            <person name="Aranda M."/>
            <person name="Li Y."/>
            <person name="Liew Y.J."/>
            <person name="Baumgarten S."/>
            <person name="Simakov O."/>
            <person name="Wilson M."/>
            <person name="Piel J."/>
            <person name="Ashoor H."/>
            <person name="Bougouffa S."/>
            <person name="Bajic V.B."/>
            <person name="Ryu T."/>
            <person name="Ravasi T."/>
            <person name="Bayer T."/>
            <person name="Micklem G."/>
            <person name="Kim H."/>
            <person name="Bhak J."/>
            <person name="Lajeunesse T.C."/>
            <person name="Voolstra C.R."/>
        </authorList>
    </citation>
    <scope>NUCLEOTIDE SEQUENCE [LARGE SCALE GENOMIC DNA]</scope>
    <source>
        <strain evidence="2 3">CCMP2467</strain>
    </source>
</reference>
<feature type="region of interest" description="Disordered" evidence="1">
    <location>
        <begin position="47"/>
        <end position="72"/>
    </location>
</feature>
<dbReference type="Proteomes" id="UP000186817">
    <property type="component" value="Unassembled WGS sequence"/>
</dbReference>
<comment type="caution">
    <text evidence="2">The sequence shown here is derived from an EMBL/GenBank/DDBJ whole genome shotgun (WGS) entry which is preliminary data.</text>
</comment>
<sequence>MAQGWQDFRCPAEPLPLPCSWAGSSVASPVLFVETWDCRRQFQGSSLSSEVPETQLQEEHAGNSSQRAAIAG</sequence>
<organism evidence="2 3">
    <name type="scientific">Symbiodinium microadriaticum</name>
    <name type="common">Dinoflagellate</name>
    <name type="synonym">Zooxanthella microadriatica</name>
    <dbReference type="NCBI Taxonomy" id="2951"/>
    <lineage>
        <taxon>Eukaryota</taxon>
        <taxon>Sar</taxon>
        <taxon>Alveolata</taxon>
        <taxon>Dinophyceae</taxon>
        <taxon>Suessiales</taxon>
        <taxon>Symbiodiniaceae</taxon>
        <taxon>Symbiodinium</taxon>
    </lineage>
</organism>
<dbReference type="AlphaFoldDB" id="A0A1Q9ET74"/>
<evidence type="ECO:0000313" key="2">
    <source>
        <dbReference type="EMBL" id="OLQ10632.1"/>
    </source>
</evidence>
<keyword evidence="3" id="KW-1185">Reference proteome</keyword>
<dbReference type="EMBL" id="LSRX01000074">
    <property type="protein sequence ID" value="OLQ10632.1"/>
    <property type="molecule type" value="Genomic_DNA"/>
</dbReference>
<evidence type="ECO:0000313" key="3">
    <source>
        <dbReference type="Proteomes" id="UP000186817"/>
    </source>
</evidence>
<proteinExistence type="predicted"/>
<protein>
    <submittedName>
        <fullName evidence="2">Uncharacterized protein</fullName>
    </submittedName>
</protein>